<dbReference type="RefSeq" id="WP_091960768.1">
    <property type="nucleotide sequence ID" value="NZ_FOLH01000002.1"/>
</dbReference>
<dbReference type="InterPro" id="IPR007227">
    <property type="entry name" value="Cell_shape_determining_MreD"/>
</dbReference>
<dbReference type="STRING" id="1122252.SAMN05660443_1253"/>
<reference evidence="10 11" key="1">
    <citation type="submission" date="2016-10" db="EMBL/GenBank/DDBJ databases">
        <authorList>
            <person name="de Groot N.N."/>
        </authorList>
    </citation>
    <scope>NUCLEOTIDE SEQUENCE [LARGE SCALE GENOMIC DNA]</scope>
    <source>
        <strain evidence="10 11">DSM 18438</strain>
    </source>
</reference>
<dbReference type="NCBIfam" id="TIGR03426">
    <property type="entry name" value="shape_MreD"/>
    <property type="match status" value="1"/>
</dbReference>
<evidence type="ECO:0000256" key="1">
    <source>
        <dbReference type="ARBA" id="ARBA00004651"/>
    </source>
</evidence>
<dbReference type="InterPro" id="IPR026034">
    <property type="entry name" value="MreD_proteobac"/>
</dbReference>
<evidence type="ECO:0000256" key="7">
    <source>
        <dbReference type="ARBA" id="ARBA00023136"/>
    </source>
</evidence>
<comment type="subcellular location">
    <subcellularLocation>
        <location evidence="8">Cell inner membrane</location>
    </subcellularLocation>
    <subcellularLocation>
        <location evidence="1">Cell membrane</location>
        <topology evidence="1">Multi-pass membrane protein</topology>
    </subcellularLocation>
</comment>
<dbReference type="EMBL" id="FOLH01000002">
    <property type="protein sequence ID" value="SFC03720.1"/>
    <property type="molecule type" value="Genomic_DNA"/>
</dbReference>
<dbReference type="OrthoDB" id="6647425at2"/>
<evidence type="ECO:0000313" key="10">
    <source>
        <dbReference type="EMBL" id="SFC03720.1"/>
    </source>
</evidence>
<evidence type="ECO:0000256" key="9">
    <source>
        <dbReference type="SAM" id="Phobius"/>
    </source>
</evidence>
<evidence type="ECO:0000256" key="5">
    <source>
        <dbReference type="ARBA" id="ARBA00022960"/>
    </source>
</evidence>
<evidence type="ECO:0000256" key="8">
    <source>
        <dbReference type="PIRNR" id="PIRNR018472"/>
    </source>
</evidence>
<evidence type="ECO:0000256" key="2">
    <source>
        <dbReference type="ARBA" id="ARBA00007776"/>
    </source>
</evidence>
<accession>A0A1I1G3E5</accession>
<dbReference type="GO" id="GO:0008360">
    <property type="term" value="P:regulation of cell shape"/>
    <property type="evidence" value="ECO:0007669"/>
    <property type="project" value="UniProtKB-UniRule"/>
</dbReference>
<keyword evidence="3 8" id="KW-1003">Cell membrane</keyword>
<organism evidence="10 11">
    <name type="scientific">Marinospirillum celere</name>
    <dbReference type="NCBI Taxonomy" id="1122252"/>
    <lineage>
        <taxon>Bacteria</taxon>
        <taxon>Pseudomonadati</taxon>
        <taxon>Pseudomonadota</taxon>
        <taxon>Gammaproteobacteria</taxon>
        <taxon>Oceanospirillales</taxon>
        <taxon>Oceanospirillaceae</taxon>
        <taxon>Marinospirillum</taxon>
    </lineage>
</organism>
<evidence type="ECO:0000313" key="11">
    <source>
        <dbReference type="Proteomes" id="UP000199058"/>
    </source>
</evidence>
<comment type="similarity">
    <text evidence="2 8">Belongs to the MreD family.</text>
</comment>
<keyword evidence="11" id="KW-1185">Reference proteome</keyword>
<comment type="function">
    <text evidence="8">Involved in formation of the rod shape of the cell. May also contribute to regulation of formation of penicillin-binding proteins.</text>
</comment>
<name>A0A1I1G3E5_9GAMM</name>
<feature type="transmembrane region" description="Helical" evidence="9">
    <location>
        <begin position="73"/>
        <end position="92"/>
    </location>
</feature>
<sequence length="162" mass="18630">MAKKTFHGFWLVQLTFLVALYLQALPMPDAVLYWRPEWLGLVLIYWSLSLPQRVGIVHGFFWGLLLDLIEGTLLGHNALVMALLGFLCNRFYQRIRMYSLLKQSLLVFLLIGISQLVFQWIQGIFGAMSTLGFLLLPALVSGLLWAWVFTLLQGLKRRFALN</sequence>
<feature type="transmembrane region" description="Helical" evidence="9">
    <location>
        <begin position="104"/>
        <end position="125"/>
    </location>
</feature>
<protein>
    <recommendedName>
        <fullName evidence="8">Rod shape-determining protein MreD</fullName>
    </recommendedName>
</protein>
<proteinExistence type="inferred from homology"/>
<gene>
    <name evidence="10" type="ORF">SAMN05660443_1253</name>
</gene>
<evidence type="ECO:0000256" key="6">
    <source>
        <dbReference type="ARBA" id="ARBA00022989"/>
    </source>
</evidence>
<keyword evidence="7 8" id="KW-0472">Membrane</keyword>
<evidence type="ECO:0000256" key="3">
    <source>
        <dbReference type="ARBA" id="ARBA00022475"/>
    </source>
</evidence>
<feature type="transmembrane region" description="Helical" evidence="9">
    <location>
        <begin position="131"/>
        <end position="152"/>
    </location>
</feature>
<dbReference type="PANTHER" id="PTHR37484">
    <property type="entry name" value="ROD SHAPE-DETERMINING PROTEIN MRED"/>
    <property type="match status" value="1"/>
</dbReference>
<evidence type="ECO:0000256" key="4">
    <source>
        <dbReference type="ARBA" id="ARBA00022692"/>
    </source>
</evidence>
<dbReference type="PIRSF" id="PIRSF018472">
    <property type="entry name" value="MreD_proteobac"/>
    <property type="match status" value="1"/>
</dbReference>
<keyword evidence="4 9" id="KW-0812">Transmembrane</keyword>
<keyword evidence="5 8" id="KW-0133">Cell shape</keyword>
<dbReference type="Proteomes" id="UP000199058">
    <property type="component" value="Unassembled WGS sequence"/>
</dbReference>
<dbReference type="GO" id="GO:0005886">
    <property type="term" value="C:plasma membrane"/>
    <property type="evidence" value="ECO:0007669"/>
    <property type="project" value="UniProtKB-SubCell"/>
</dbReference>
<keyword evidence="6 9" id="KW-1133">Transmembrane helix</keyword>
<dbReference type="PANTHER" id="PTHR37484:SF1">
    <property type="entry name" value="ROD SHAPE-DETERMINING PROTEIN MRED"/>
    <property type="match status" value="1"/>
</dbReference>
<dbReference type="Pfam" id="PF04093">
    <property type="entry name" value="MreD"/>
    <property type="match status" value="1"/>
</dbReference>
<keyword evidence="8" id="KW-0997">Cell inner membrane</keyword>
<dbReference type="AlphaFoldDB" id="A0A1I1G3E5"/>